<comment type="caution">
    <text evidence="1">The sequence shown here is derived from an EMBL/GenBank/DDBJ whole genome shotgun (WGS) entry which is preliminary data.</text>
</comment>
<dbReference type="EMBL" id="BARV01029361">
    <property type="protein sequence ID" value="GAI44030.1"/>
    <property type="molecule type" value="Genomic_DNA"/>
</dbReference>
<protein>
    <submittedName>
        <fullName evidence="1">Uncharacterized protein</fullName>
    </submittedName>
</protein>
<evidence type="ECO:0000313" key="1">
    <source>
        <dbReference type="EMBL" id="GAI44030.1"/>
    </source>
</evidence>
<proteinExistence type="predicted"/>
<feature type="non-terminal residue" evidence="1">
    <location>
        <position position="78"/>
    </location>
</feature>
<accession>X1PYV7</accession>
<reference evidence="1" key="1">
    <citation type="journal article" date="2014" name="Front. Microbiol.">
        <title>High frequency of phylogenetically diverse reductive dehalogenase-homologous genes in deep subseafloor sedimentary metagenomes.</title>
        <authorList>
            <person name="Kawai M."/>
            <person name="Futagami T."/>
            <person name="Toyoda A."/>
            <person name="Takaki Y."/>
            <person name="Nishi S."/>
            <person name="Hori S."/>
            <person name="Arai W."/>
            <person name="Tsubouchi T."/>
            <person name="Morono Y."/>
            <person name="Uchiyama I."/>
            <person name="Ito T."/>
            <person name="Fujiyama A."/>
            <person name="Inagaki F."/>
            <person name="Takami H."/>
        </authorList>
    </citation>
    <scope>NUCLEOTIDE SEQUENCE</scope>
    <source>
        <strain evidence="1">Expedition CK06-06</strain>
    </source>
</reference>
<name>X1PYV7_9ZZZZ</name>
<organism evidence="1">
    <name type="scientific">marine sediment metagenome</name>
    <dbReference type="NCBI Taxonomy" id="412755"/>
    <lineage>
        <taxon>unclassified sequences</taxon>
        <taxon>metagenomes</taxon>
        <taxon>ecological metagenomes</taxon>
    </lineage>
</organism>
<dbReference type="AlphaFoldDB" id="X1PYV7"/>
<gene>
    <name evidence="1" type="ORF">S06H3_46834</name>
</gene>
<sequence length="78" mass="8875">MKTKMKVGVTRTIKQSLNRKGCEFGDYDFGEGETECEKPATYRLTYLRPNARGDPQSTAFHRSDISDCSDQDVFVCDE</sequence>